<comment type="caution">
    <text evidence="1">The sequence shown here is derived from an EMBL/GenBank/DDBJ whole genome shotgun (WGS) entry which is preliminary data.</text>
</comment>
<gene>
    <name evidence="1" type="ORF">KDL27_22595</name>
</gene>
<reference evidence="1" key="1">
    <citation type="submission" date="2021-04" db="EMBL/GenBank/DDBJ databases">
        <title>Genome Sequence and Comparative Genome Analysis of Pseudomonas syringae pv. syringae strains EC33 and LMG5496 isolated from Citrus plants from Tunisia and Greece.</title>
        <authorList>
            <person name="Abdellatif E."/>
            <person name="Baeyen S."/>
        </authorList>
    </citation>
    <scope>NUCLEOTIDE SEQUENCE</scope>
    <source>
        <strain evidence="1">LMG 5496</strain>
    </source>
</reference>
<proteinExistence type="predicted"/>
<evidence type="ECO:0000313" key="1">
    <source>
        <dbReference type="EMBL" id="MDC3738578.1"/>
    </source>
</evidence>
<name>A0AB35JYZ5_PSESY</name>
<evidence type="ECO:0000313" key="2">
    <source>
        <dbReference type="Proteomes" id="UP001220207"/>
    </source>
</evidence>
<sequence length="36" mass="3926">MEKRPGLKGFDARVEARPPTKAVLKAGGLLELFNKS</sequence>
<dbReference type="Proteomes" id="UP001220207">
    <property type="component" value="Unassembled WGS sequence"/>
</dbReference>
<accession>A0AB35JYZ5</accession>
<dbReference type="AlphaFoldDB" id="A0AB35JYZ5"/>
<organism evidence="1 2">
    <name type="scientific">Pseudomonas syringae pv. syringae</name>
    <dbReference type="NCBI Taxonomy" id="321"/>
    <lineage>
        <taxon>Bacteria</taxon>
        <taxon>Pseudomonadati</taxon>
        <taxon>Pseudomonadota</taxon>
        <taxon>Gammaproteobacteria</taxon>
        <taxon>Pseudomonadales</taxon>
        <taxon>Pseudomonadaceae</taxon>
        <taxon>Pseudomonas</taxon>
        <taxon>Pseudomonas syringae</taxon>
    </lineage>
</organism>
<protein>
    <submittedName>
        <fullName evidence="1">Glutathione S-transferase</fullName>
    </submittedName>
</protein>
<dbReference type="EMBL" id="JAGSOW010000016">
    <property type="protein sequence ID" value="MDC3738578.1"/>
    <property type="molecule type" value="Genomic_DNA"/>
</dbReference>